<feature type="region of interest" description="Disordered" evidence="1">
    <location>
        <begin position="89"/>
        <end position="281"/>
    </location>
</feature>
<dbReference type="HOGENOM" id="CLU_991706_0_0_1"/>
<evidence type="ECO:0000256" key="1">
    <source>
        <dbReference type="SAM" id="MobiDB-lite"/>
    </source>
</evidence>
<name>A0A0E0CTQ8_9ORYZ</name>
<evidence type="ECO:0008006" key="4">
    <source>
        <dbReference type="Google" id="ProtNLM"/>
    </source>
</evidence>
<feature type="compositionally biased region" description="Basic and acidic residues" evidence="1">
    <location>
        <begin position="140"/>
        <end position="154"/>
    </location>
</feature>
<evidence type="ECO:0000313" key="3">
    <source>
        <dbReference type="Proteomes" id="UP000008021"/>
    </source>
</evidence>
<feature type="compositionally biased region" description="Low complexity" evidence="1">
    <location>
        <begin position="212"/>
        <end position="225"/>
    </location>
</feature>
<feature type="compositionally biased region" description="Basic and acidic residues" evidence="1">
    <location>
        <begin position="119"/>
        <end position="131"/>
    </location>
</feature>
<feature type="compositionally biased region" description="Basic and acidic residues" evidence="1">
    <location>
        <begin position="176"/>
        <end position="185"/>
    </location>
</feature>
<dbReference type="AlphaFoldDB" id="A0A0E0CTQ8"/>
<dbReference type="Proteomes" id="UP000008021">
    <property type="component" value="Chromosome 3"/>
</dbReference>
<dbReference type="EnsemblPlants" id="OMERI03G00210.1">
    <property type="protein sequence ID" value="OMERI03G00210.1"/>
    <property type="gene ID" value="OMERI03G00210"/>
</dbReference>
<dbReference type="Gramene" id="OMERI03G00210.1">
    <property type="protein sequence ID" value="OMERI03G00210.1"/>
    <property type="gene ID" value="OMERI03G00210"/>
</dbReference>
<reference evidence="2" key="1">
    <citation type="submission" date="2015-04" db="UniProtKB">
        <authorList>
            <consortium name="EnsemblPlants"/>
        </authorList>
    </citation>
    <scope>IDENTIFICATION</scope>
</reference>
<sequence length="281" mass="29219">MQESPNCKQGTTWGRPCWHCERRVADWKEIFGKRDELRRKTKTNAPCTYLQGKREKRDMEDGEQGSLGLTCGGEEWGCGLTAASTTGGFLDGGGGIGIGIGGEGSDGGGIEGGGGGGGGERERAGRGEAARCRASQQGEESWREERNRAKEAKAKKPPLLSCGIGSKGGGRRVTRRRPEQHDRGEGSCGGDGDGACERRRWRLGTGSAGEETGVTGSSGPGLLTGRSGGSLGGSGGGSTVEERELRQRRCTQGEEAATAHTSGGGGRTDGHGERRGRAARV</sequence>
<evidence type="ECO:0000313" key="2">
    <source>
        <dbReference type="EnsemblPlants" id="OMERI03G00210.1"/>
    </source>
</evidence>
<protein>
    <recommendedName>
        <fullName evidence="4">DUF834 domain-containing protein</fullName>
    </recommendedName>
</protein>
<organism evidence="2">
    <name type="scientific">Oryza meridionalis</name>
    <dbReference type="NCBI Taxonomy" id="40149"/>
    <lineage>
        <taxon>Eukaryota</taxon>
        <taxon>Viridiplantae</taxon>
        <taxon>Streptophyta</taxon>
        <taxon>Embryophyta</taxon>
        <taxon>Tracheophyta</taxon>
        <taxon>Spermatophyta</taxon>
        <taxon>Magnoliopsida</taxon>
        <taxon>Liliopsida</taxon>
        <taxon>Poales</taxon>
        <taxon>Poaceae</taxon>
        <taxon>BOP clade</taxon>
        <taxon>Oryzoideae</taxon>
        <taxon>Oryzeae</taxon>
        <taxon>Oryzinae</taxon>
        <taxon>Oryza</taxon>
    </lineage>
</organism>
<keyword evidence="3" id="KW-1185">Reference proteome</keyword>
<proteinExistence type="predicted"/>
<accession>A0A0E0CTQ8</accession>
<feature type="compositionally biased region" description="Gly residues" evidence="1">
    <location>
        <begin position="89"/>
        <end position="118"/>
    </location>
</feature>
<feature type="compositionally biased region" description="Basic and acidic residues" evidence="1">
    <location>
        <begin position="268"/>
        <end position="281"/>
    </location>
</feature>
<feature type="compositionally biased region" description="Gly residues" evidence="1">
    <location>
        <begin position="226"/>
        <end position="238"/>
    </location>
</feature>
<reference evidence="2" key="2">
    <citation type="submission" date="2018-05" db="EMBL/GenBank/DDBJ databases">
        <title>OmerRS3 (Oryza meridionalis Reference Sequence Version 3).</title>
        <authorList>
            <person name="Zhang J."/>
            <person name="Kudrna D."/>
            <person name="Lee S."/>
            <person name="Talag J."/>
            <person name="Welchert J."/>
            <person name="Wing R.A."/>
        </authorList>
    </citation>
    <scope>NUCLEOTIDE SEQUENCE [LARGE SCALE GENOMIC DNA]</scope>
    <source>
        <strain evidence="2">cv. OR44</strain>
    </source>
</reference>